<dbReference type="NCBIfam" id="TIGR00227">
    <property type="entry name" value="ribD_Cterm"/>
    <property type="match status" value="1"/>
</dbReference>
<dbReference type="SUPFAM" id="SSF53597">
    <property type="entry name" value="Dihydrofolate reductase-like"/>
    <property type="match status" value="1"/>
</dbReference>
<keyword evidence="19" id="KW-1185">Reference proteome</keyword>
<dbReference type="RefSeq" id="WP_008489229.1">
    <property type="nucleotide sequence ID" value="NZ_AMRG01000011.1"/>
</dbReference>
<comment type="cofactor">
    <cofactor evidence="13 16">
        <name>Zn(2+)</name>
        <dbReference type="ChEBI" id="CHEBI:29105"/>
    </cofactor>
    <text evidence="13 16">Binds 1 zinc ion.</text>
</comment>
<evidence type="ECO:0000256" key="15">
    <source>
        <dbReference type="PIRSR" id="PIRSR006769-2"/>
    </source>
</evidence>
<evidence type="ECO:0000256" key="12">
    <source>
        <dbReference type="ARBA" id="ARBA00023268"/>
    </source>
</evidence>
<dbReference type="PROSITE" id="PS51747">
    <property type="entry name" value="CYT_DCMP_DEAMINASES_2"/>
    <property type="match status" value="1"/>
</dbReference>
<dbReference type="EC" id="3.5.4.26" evidence="13"/>
<feature type="binding site" evidence="16">
    <location>
        <position position="90"/>
    </location>
    <ligand>
        <name>Zn(2+)</name>
        <dbReference type="ChEBI" id="CHEBI:29105"/>
        <note>catalytic</note>
    </ligand>
</feature>
<feature type="binding site" evidence="15">
    <location>
        <position position="174"/>
    </location>
    <ligand>
        <name>substrate</name>
    </ligand>
</feature>
<name>K2KYR3_9GAMM</name>
<dbReference type="PROSITE" id="PS00903">
    <property type="entry name" value="CYT_DCMP_DEAMINASES_1"/>
    <property type="match status" value="1"/>
</dbReference>
<dbReference type="eggNOG" id="COG0117">
    <property type="taxonomic scope" value="Bacteria"/>
</dbReference>
<feature type="binding site" evidence="15">
    <location>
        <position position="160"/>
    </location>
    <ligand>
        <name>NADP(+)</name>
        <dbReference type="ChEBI" id="CHEBI:58349"/>
    </ligand>
</feature>
<evidence type="ECO:0000256" key="13">
    <source>
        <dbReference type="PIRNR" id="PIRNR006769"/>
    </source>
</evidence>
<evidence type="ECO:0000256" key="6">
    <source>
        <dbReference type="ARBA" id="ARBA00022619"/>
    </source>
</evidence>
<gene>
    <name evidence="18" type="ORF">A10D4_09679</name>
</gene>
<feature type="binding site" evidence="15">
    <location>
        <position position="199"/>
    </location>
    <ligand>
        <name>NADP(+)</name>
        <dbReference type="ChEBI" id="CHEBI:58349"/>
    </ligand>
</feature>
<dbReference type="PANTHER" id="PTHR38011:SF7">
    <property type="entry name" value="2,5-DIAMINO-6-RIBOSYLAMINO-4(3H)-PYRIMIDINONE 5'-PHOSPHATE REDUCTASE"/>
    <property type="match status" value="1"/>
</dbReference>
<feature type="binding site" evidence="15">
    <location>
        <position position="207"/>
    </location>
    <ligand>
        <name>substrate</name>
    </ligand>
</feature>
<evidence type="ECO:0000259" key="17">
    <source>
        <dbReference type="PROSITE" id="PS51747"/>
    </source>
</evidence>
<dbReference type="InterPro" id="IPR002125">
    <property type="entry name" value="CMP_dCMP_dom"/>
</dbReference>
<dbReference type="InterPro" id="IPR016192">
    <property type="entry name" value="APOBEC/CMP_deaminase_Zn-bd"/>
</dbReference>
<dbReference type="GO" id="GO:0008835">
    <property type="term" value="F:diaminohydroxyphosphoribosylaminopyrimidine deaminase activity"/>
    <property type="evidence" value="ECO:0007669"/>
    <property type="project" value="UniProtKB-EC"/>
</dbReference>
<dbReference type="InterPro" id="IPR004794">
    <property type="entry name" value="Eubact_RibD"/>
</dbReference>
<feature type="binding site" evidence="16">
    <location>
        <position position="56"/>
    </location>
    <ligand>
        <name>Zn(2+)</name>
        <dbReference type="ChEBI" id="CHEBI:29105"/>
        <note>catalytic</note>
    </ligand>
</feature>
<evidence type="ECO:0000256" key="4">
    <source>
        <dbReference type="ARBA" id="ARBA00005259"/>
    </source>
</evidence>
<dbReference type="STRING" id="740709.A10D4_09679"/>
<evidence type="ECO:0000256" key="9">
    <source>
        <dbReference type="ARBA" id="ARBA00022833"/>
    </source>
</evidence>
<protein>
    <recommendedName>
        <fullName evidence="13">Riboflavin biosynthesis protein RibD</fullName>
    </recommendedName>
    <domain>
        <recommendedName>
            <fullName evidence="13">Diaminohydroxyphosphoribosylaminopyrimidine deaminase</fullName>
            <shortName evidence="13">DRAP deaminase</shortName>
            <ecNumber evidence="13">3.5.4.26</ecNumber>
        </recommendedName>
        <alternativeName>
            <fullName evidence="13">Riboflavin-specific deaminase</fullName>
        </alternativeName>
    </domain>
    <domain>
        <recommendedName>
            <fullName evidence="13">5-amino-6-(5-phosphoribosylamino)uracil reductase</fullName>
            <ecNumber evidence="13">1.1.1.193</ecNumber>
        </recommendedName>
        <alternativeName>
            <fullName evidence="13">HTP reductase</fullName>
        </alternativeName>
    </domain>
</protein>
<evidence type="ECO:0000256" key="2">
    <source>
        <dbReference type="ARBA" id="ARBA00004882"/>
    </source>
</evidence>
<reference evidence="18 19" key="1">
    <citation type="journal article" date="2012" name="J. Bacteriol.">
        <title>Genome Sequence of Idiomarina xiamenensis Type Strain 10-D-4.</title>
        <authorList>
            <person name="Lai Q."/>
            <person name="Wang L."/>
            <person name="Wang W."/>
            <person name="Shao Z."/>
        </authorList>
    </citation>
    <scope>NUCLEOTIDE SEQUENCE [LARGE SCALE GENOMIC DNA]</scope>
    <source>
        <strain evidence="18 19">10-D-4</strain>
    </source>
</reference>
<evidence type="ECO:0000256" key="14">
    <source>
        <dbReference type="PIRSR" id="PIRSR006769-1"/>
    </source>
</evidence>
<feature type="binding site" evidence="15">
    <location>
        <position position="210"/>
    </location>
    <ligand>
        <name>substrate</name>
    </ligand>
</feature>
<dbReference type="PANTHER" id="PTHR38011">
    <property type="entry name" value="DIHYDROFOLATE REDUCTASE FAMILY PROTEIN (AFU_ORTHOLOGUE AFUA_8G06820)"/>
    <property type="match status" value="1"/>
</dbReference>
<dbReference type="InterPro" id="IPR050765">
    <property type="entry name" value="Riboflavin_Biosynth_HTPR"/>
</dbReference>
<evidence type="ECO:0000256" key="1">
    <source>
        <dbReference type="ARBA" id="ARBA00002151"/>
    </source>
</evidence>
<dbReference type="Gene3D" id="3.40.430.10">
    <property type="entry name" value="Dihydrofolate Reductase, subunit A"/>
    <property type="match status" value="1"/>
</dbReference>
<sequence>MTDFASAADHKWMLHALELARLGQFTTAPNPNVGCVLVKDGELVAEGWHRCAGEPHAEVHALQAAGGRARGATAYVTLEPCSHYGRTPPCADALIRAQVARVVVAMEDPNPQVAGAGLARLKAAGIDVVSGVQSAAAERLNQGFCARMRRQRPWLRVKLAASLDGATALANGESQWITGGADVQVWRAKSHAILTGADTVLMDDPQLTVRLNEWPKGVCKPVPEQLRQPIKVVVDSRQRVTRQARIYQHQAEVWRASPSARDAQDLVVPQCGQFIDLALLMQQLAERGINELWSECGPRLAGALLAQQLVDELIIYQAPKLMGASARQLLQLPQFEQMDEVPELDIRDVRYVGTDLRIIAQPRYSLVKLG</sequence>
<comment type="caution">
    <text evidence="18">The sequence shown here is derived from an EMBL/GenBank/DDBJ whole genome shotgun (WGS) entry which is preliminary data.</text>
</comment>
<dbReference type="Gene3D" id="3.40.140.10">
    <property type="entry name" value="Cytidine Deaminase, domain 2"/>
    <property type="match status" value="1"/>
</dbReference>
<dbReference type="GO" id="GO:0009231">
    <property type="term" value="P:riboflavin biosynthetic process"/>
    <property type="evidence" value="ECO:0007669"/>
    <property type="project" value="UniProtKB-UniPathway"/>
</dbReference>
<feature type="binding site" evidence="16">
    <location>
        <position position="81"/>
    </location>
    <ligand>
        <name>Zn(2+)</name>
        <dbReference type="ChEBI" id="CHEBI:29105"/>
        <note>catalytic</note>
    </ligand>
</feature>
<dbReference type="GO" id="GO:0008270">
    <property type="term" value="F:zinc ion binding"/>
    <property type="evidence" value="ECO:0007669"/>
    <property type="project" value="InterPro"/>
</dbReference>
<evidence type="ECO:0000256" key="3">
    <source>
        <dbReference type="ARBA" id="ARBA00004910"/>
    </source>
</evidence>
<dbReference type="eggNOG" id="COG1985">
    <property type="taxonomic scope" value="Bacteria"/>
</dbReference>
<comment type="pathway">
    <text evidence="3 13">Cofactor biosynthesis; riboflavin biosynthesis; 5-amino-6-(D-ribitylamino)uracil from GTP: step 3/4.</text>
</comment>
<dbReference type="Proteomes" id="UP000014115">
    <property type="component" value="Unassembled WGS sequence"/>
</dbReference>
<dbReference type="AlphaFoldDB" id="K2KYR3"/>
<accession>K2KYR3</accession>
<evidence type="ECO:0000256" key="8">
    <source>
        <dbReference type="ARBA" id="ARBA00022801"/>
    </source>
</evidence>
<feature type="active site" description="Proton donor" evidence="14">
    <location>
        <position position="58"/>
    </location>
</feature>
<feature type="binding site" evidence="15">
    <location>
        <position position="176"/>
    </location>
    <ligand>
        <name>NADP(+)</name>
        <dbReference type="ChEBI" id="CHEBI:58349"/>
    </ligand>
</feature>
<dbReference type="SUPFAM" id="SSF53927">
    <property type="entry name" value="Cytidine deaminase-like"/>
    <property type="match status" value="1"/>
</dbReference>
<comment type="function">
    <text evidence="1 13">Converts 2,5-diamino-6-(ribosylamino)-4(3h)-pyrimidinone 5'-phosphate into 5-amino-6-(ribosylamino)-2,4(1h,3h)-pyrimidinedione 5'-phosphate.</text>
</comment>
<comment type="catalytic activity">
    <reaction evidence="13">
        <text>5-amino-6-(5-phospho-D-ribitylamino)uracil + NADP(+) = 5-amino-6-(5-phospho-D-ribosylamino)uracil + NADPH + H(+)</text>
        <dbReference type="Rhea" id="RHEA:17845"/>
        <dbReference type="ChEBI" id="CHEBI:15378"/>
        <dbReference type="ChEBI" id="CHEBI:57783"/>
        <dbReference type="ChEBI" id="CHEBI:58349"/>
        <dbReference type="ChEBI" id="CHEBI:58421"/>
        <dbReference type="ChEBI" id="CHEBI:58453"/>
        <dbReference type="EC" id="1.1.1.193"/>
    </reaction>
</comment>
<dbReference type="GO" id="GO:0050661">
    <property type="term" value="F:NADP binding"/>
    <property type="evidence" value="ECO:0007669"/>
    <property type="project" value="InterPro"/>
</dbReference>
<dbReference type="FunFam" id="3.40.140.10:FF:000025">
    <property type="entry name" value="Riboflavin biosynthesis protein RibD"/>
    <property type="match status" value="1"/>
</dbReference>
<dbReference type="PIRSF" id="PIRSF006769">
    <property type="entry name" value="RibD"/>
    <property type="match status" value="1"/>
</dbReference>
<evidence type="ECO:0000256" key="16">
    <source>
        <dbReference type="PIRSR" id="PIRSR006769-3"/>
    </source>
</evidence>
<dbReference type="NCBIfam" id="TIGR00326">
    <property type="entry name" value="eubact_ribD"/>
    <property type="match status" value="1"/>
</dbReference>
<dbReference type="InterPro" id="IPR016193">
    <property type="entry name" value="Cytidine_deaminase-like"/>
</dbReference>
<keyword evidence="8 13" id="KW-0378">Hydrolase</keyword>
<evidence type="ECO:0000313" key="19">
    <source>
        <dbReference type="Proteomes" id="UP000014115"/>
    </source>
</evidence>
<evidence type="ECO:0000313" key="18">
    <source>
        <dbReference type="EMBL" id="EKE82865.1"/>
    </source>
</evidence>
<keyword evidence="11 13" id="KW-0560">Oxidoreductase</keyword>
<keyword evidence="6 13" id="KW-0686">Riboflavin biosynthesis</keyword>
<dbReference type="InterPro" id="IPR024072">
    <property type="entry name" value="DHFR-like_dom_sf"/>
</dbReference>
<dbReference type="Pfam" id="PF00383">
    <property type="entry name" value="dCMP_cyt_deam_1"/>
    <property type="match status" value="1"/>
</dbReference>
<dbReference type="CDD" id="cd01284">
    <property type="entry name" value="Riboflavin_deaminase-reductase"/>
    <property type="match status" value="1"/>
</dbReference>
<evidence type="ECO:0000256" key="11">
    <source>
        <dbReference type="ARBA" id="ARBA00023002"/>
    </source>
</evidence>
<dbReference type="InterPro" id="IPR011549">
    <property type="entry name" value="RibD_C"/>
</dbReference>
<keyword evidence="9 13" id="KW-0862">Zinc</keyword>
<comment type="similarity">
    <text evidence="4 13">In the N-terminal section; belongs to the cytidine and deoxycytidylate deaminase family.</text>
</comment>
<dbReference type="EMBL" id="AMRG01000011">
    <property type="protein sequence ID" value="EKE82865.1"/>
    <property type="molecule type" value="Genomic_DNA"/>
</dbReference>
<feature type="binding site" evidence="15">
    <location>
        <position position="187"/>
    </location>
    <ligand>
        <name>substrate</name>
    </ligand>
</feature>
<organism evidence="18 19">
    <name type="scientific">Idiomarina xiamenensis 10-D-4</name>
    <dbReference type="NCBI Taxonomy" id="740709"/>
    <lineage>
        <taxon>Bacteria</taxon>
        <taxon>Pseudomonadati</taxon>
        <taxon>Pseudomonadota</taxon>
        <taxon>Gammaproteobacteria</taxon>
        <taxon>Alteromonadales</taxon>
        <taxon>Idiomarinaceae</taxon>
        <taxon>Idiomarina</taxon>
    </lineage>
</organism>
<keyword evidence="12" id="KW-0511">Multifunctional enzyme</keyword>
<evidence type="ECO:0000256" key="7">
    <source>
        <dbReference type="ARBA" id="ARBA00022723"/>
    </source>
</evidence>
<comment type="pathway">
    <text evidence="2 13">Cofactor biosynthesis; riboflavin biosynthesis; 5-amino-6-(D-ribitylamino)uracil from GTP: step 2/4.</text>
</comment>
<keyword evidence="10 13" id="KW-0521">NADP</keyword>
<comment type="similarity">
    <text evidence="5 13">In the C-terminal section; belongs to the HTP reductase family.</text>
</comment>
<keyword evidence="7 13" id="KW-0479">Metal-binding</keyword>
<dbReference type="InterPro" id="IPR002734">
    <property type="entry name" value="RibDG_C"/>
</dbReference>
<feature type="binding site" evidence="15">
    <location>
        <position position="236"/>
    </location>
    <ligand>
        <name>NADP(+)</name>
        <dbReference type="ChEBI" id="CHEBI:58349"/>
    </ligand>
</feature>
<dbReference type="Pfam" id="PF01872">
    <property type="entry name" value="RibD_C"/>
    <property type="match status" value="1"/>
</dbReference>
<dbReference type="UniPathway" id="UPA00275">
    <property type="reaction ID" value="UER00401"/>
</dbReference>
<feature type="binding site" evidence="15">
    <location>
        <position position="203"/>
    </location>
    <ligand>
        <name>substrate</name>
    </ligand>
</feature>
<feature type="domain" description="CMP/dCMP-type deaminase" evidence="17">
    <location>
        <begin position="7"/>
        <end position="129"/>
    </location>
</feature>
<dbReference type="PATRIC" id="fig|740709.3.peg.1961"/>
<evidence type="ECO:0000256" key="5">
    <source>
        <dbReference type="ARBA" id="ARBA00007417"/>
    </source>
</evidence>
<feature type="binding site" evidence="15">
    <location>
        <begin position="297"/>
        <end position="303"/>
    </location>
    <ligand>
        <name>NADP(+)</name>
        <dbReference type="ChEBI" id="CHEBI:58349"/>
    </ligand>
</feature>
<dbReference type="GO" id="GO:0008703">
    <property type="term" value="F:5-amino-6-(5-phosphoribosylamino)uracil reductase activity"/>
    <property type="evidence" value="ECO:0007669"/>
    <property type="project" value="UniProtKB-EC"/>
</dbReference>
<feature type="binding site" evidence="15">
    <location>
        <position position="295"/>
    </location>
    <ligand>
        <name>substrate</name>
    </ligand>
</feature>
<proteinExistence type="inferred from homology"/>
<dbReference type="EC" id="1.1.1.193" evidence="13"/>
<evidence type="ECO:0000256" key="10">
    <source>
        <dbReference type="ARBA" id="ARBA00022857"/>
    </source>
</evidence>
<comment type="catalytic activity">
    <reaction evidence="13">
        <text>2,5-diamino-6-hydroxy-4-(5-phosphoribosylamino)-pyrimidine + H2O + H(+) = 5-amino-6-(5-phospho-D-ribosylamino)uracil + NH4(+)</text>
        <dbReference type="Rhea" id="RHEA:21868"/>
        <dbReference type="ChEBI" id="CHEBI:15377"/>
        <dbReference type="ChEBI" id="CHEBI:15378"/>
        <dbReference type="ChEBI" id="CHEBI:28938"/>
        <dbReference type="ChEBI" id="CHEBI:58453"/>
        <dbReference type="ChEBI" id="CHEBI:58614"/>
        <dbReference type="EC" id="3.5.4.26"/>
    </reaction>
</comment>